<dbReference type="GO" id="GO:0042393">
    <property type="term" value="F:histone binding"/>
    <property type="evidence" value="ECO:0007669"/>
    <property type="project" value="EnsemblFungi"/>
</dbReference>
<feature type="region of interest" description="Disordered" evidence="1">
    <location>
        <begin position="239"/>
        <end position="296"/>
    </location>
</feature>
<dbReference type="GO" id="GO:0005737">
    <property type="term" value="C:cytoplasm"/>
    <property type="evidence" value="ECO:0007669"/>
    <property type="project" value="TreeGrafter"/>
</dbReference>
<dbReference type="InterPro" id="IPR056453">
    <property type="entry name" value="HTH_DNAJC9"/>
</dbReference>
<dbReference type="Proteomes" id="UP000184330">
    <property type="component" value="Unassembled WGS sequence"/>
</dbReference>
<dbReference type="PRINTS" id="PR00625">
    <property type="entry name" value="JDOMAIN"/>
</dbReference>
<feature type="compositionally biased region" description="Acidic residues" evidence="1">
    <location>
        <begin position="11"/>
        <end position="21"/>
    </location>
</feature>
<dbReference type="PANTHER" id="PTHR44144">
    <property type="entry name" value="DNAJ HOMOLOG SUBFAMILY C MEMBER 9"/>
    <property type="match status" value="1"/>
</dbReference>
<dbReference type="PROSITE" id="PS00636">
    <property type="entry name" value="DNAJ_1"/>
    <property type="match status" value="1"/>
</dbReference>
<evidence type="ECO:0000313" key="4">
    <source>
        <dbReference type="Proteomes" id="UP000184330"/>
    </source>
</evidence>
<feature type="domain" description="J" evidence="2">
    <location>
        <begin position="24"/>
        <end position="91"/>
    </location>
</feature>
<name>A0A1L7WW00_9HELO</name>
<dbReference type="GO" id="GO:0031072">
    <property type="term" value="F:heat shock protein binding"/>
    <property type="evidence" value="ECO:0007669"/>
    <property type="project" value="TreeGrafter"/>
</dbReference>
<dbReference type="AlphaFoldDB" id="A0A1L7WW00"/>
<dbReference type="Gene3D" id="1.10.287.110">
    <property type="entry name" value="DnaJ domain"/>
    <property type="match status" value="1"/>
</dbReference>
<dbReference type="SMART" id="SM00271">
    <property type="entry name" value="DnaJ"/>
    <property type="match status" value="1"/>
</dbReference>
<gene>
    <name evidence="3" type="ORF">PAC_06854</name>
</gene>
<dbReference type="InterPro" id="IPR052594">
    <property type="entry name" value="J_domain-containing_protein"/>
</dbReference>
<proteinExistence type="predicted"/>
<dbReference type="InterPro" id="IPR001623">
    <property type="entry name" value="DnaJ_domain"/>
</dbReference>
<evidence type="ECO:0000259" key="2">
    <source>
        <dbReference type="PROSITE" id="PS50076"/>
    </source>
</evidence>
<dbReference type="InterPro" id="IPR036869">
    <property type="entry name" value="J_dom_sf"/>
</dbReference>
<reference evidence="3 4" key="1">
    <citation type="submission" date="2016-03" db="EMBL/GenBank/DDBJ databases">
        <authorList>
            <person name="Ploux O."/>
        </authorList>
    </citation>
    <scope>NUCLEOTIDE SEQUENCE [LARGE SCALE GENOMIC DNA]</scope>
    <source>
        <strain evidence="3 4">UAMH 11012</strain>
    </source>
</reference>
<dbReference type="FunFam" id="1.10.287.110:FF:000110">
    <property type="entry name" value="DnaJ domain protein (AFU_orthologue AFUA_2G13210)"/>
    <property type="match status" value="1"/>
</dbReference>
<dbReference type="OrthoDB" id="110024at2759"/>
<dbReference type="InterPro" id="IPR018253">
    <property type="entry name" value="DnaJ_domain_CS"/>
</dbReference>
<feature type="compositionally biased region" description="Basic and acidic residues" evidence="1">
    <location>
        <begin position="245"/>
        <end position="257"/>
    </location>
</feature>
<dbReference type="PROSITE" id="PS50076">
    <property type="entry name" value="DNAJ_2"/>
    <property type="match status" value="1"/>
</dbReference>
<dbReference type="EMBL" id="FJOG01000009">
    <property type="protein sequence ID" value="CZR56965.1"/>
    <property type="molecule type" value="Genomic_DNA"/>
</dbReference>
<dbReference type="Pfam" id="PF23302">
    <property type="entry name" value="HTH_DNAJC9"/>
    <property type="match status" value="1"/>
</dbReference>
<evidence type="ECO:0000313" key="3">
    <source>
        <dbReference type="EMBL" id="CZR56965.1"/>
    </source>
</evidence>
<dbReference type="CDD" id="cd06257">
    <property type="entry name" value="DnaJ"/>
    <property type="match status" value="1"/>
</dbReference>
<feature type="compositionally biased region" description="Acidic residues" evidence="1">
    <location>
        <begin position="258"/>
        <end position="267"/>
    </location>
</feature>
<dbReference type="PANTHER" id="PTHR44144:SF1">
    <property type="entry name" value="DNAJ HOMOLOG SUBFAMILY C MEMBER 9"/>
    <property type="match status" value="1"/>
</dbReference>
<evidence type="ECO:0000256" key="1">
    <source>
        <dbReference type="SAM" id="MobiDB-lite"/>
    </source>
</evidence>
<keyword evidence="4" id="KW-1185">Reference proteome</keyword>
<feature type="region of interest" description="Disordered" evidence="1">
    <location>
        <begin position="1"/>
        <end position="21"/>
    </location>
</feature>
<dbReference type="SUPFAM" id="SSF46565">
    <property type="entry name" value="Chaperone J-domain"/>
    <property type="match status" value="1"/>
</dbReference>
<protein>
    <submittedName>
        <fullName evidence="3">Related to DnaJ protein</fullName>
    </submittedName>
</protein>
<dbReference type="GO" id="GO:0005634">
    <property type="term" value="C:nucleus"/>
    <property type="evidence" value="ECO:0007669"/>
    <property type="project" value="TreeGrafter"/>
</dbReference>
<sequence length="296" mass="33707">MPRKTKKDINLEDMVDDEQPPEIEPYAVLGLEKTATPDDIKSAYRKAALKHHPDKAPEDKKDEAHTKFQEVAFAYAVLSDPIRRKRYDVTGSTSESIDFDDFSWSEFYSEQFKDIITPDAIEAFSKQYKNSDEEKDDVLAAYEKYKGRWQGIYETIMLSNCLEDEDRFRGYIDEAIEKGDVQSFRAYANETEKAKEARMKAARSEGKEAEEYAKKIGVHDKLFGKKGGAKGEDALMALIQKKQAKQGEEQKGKKRATEDEDEGEPSEEAFQAAAKRLKKGKESEAAPTKKSKRTKN</sequence>
<organism evidence="3 4">
    <name type="scientific">Phialocephala subalpina</name>
    <dbReference type="NCBI Taxonomy" id="576137"/>
    <lineage>
        <taxon>Eukaryota</taxon>
        <taxon>Fungi</taxon>
        <taxon>Dikarya</taxon>
        <taxon>Ascomycota</taxon>
        <taxon>Pezizomycotina</taxon>
        <taxon>Leotiomycetes</taxon>
        <taxon>Helotiales</taxon>
        <taxon>Mollisiaceae</taxon>
        <taxon>Phialocephala</taxon>
        <taxon>Phialocephala fortinii species complex</taxon>
    </lineage>
</organism>
<accession>A0A1L7WW00</accession>
<dbReference type="Pfam" id="PF00226">
    <property type="entry name" value="DnaJ"/>
    <property type="match status" value="1"/>
</dbReference>